<proteinExistence type="predicted"/>
<name>M4RPV3_9BIFI</name>
<dbReference type="EMBL" id="CP004346">
    <property type="protein sequence ID" value="AGH40562.1"/>
    <property type="molecule type" value="Genomic_DNA"/>
</dbReference>
<evidence type="ECO:0000313" key="2">
    <source>
        <dbReference type="Proteomes" id="UP000011835"/>
    </source>
</evidence>
<dbReference type="Proteomes" id="UP000011835">
    <property type="component" value="Chromosome"/>
</dbReference>
<sequence>MCSDLAVAVQATFAGWPECLGICAMLPKKAVHIAVTVR</sequence>
<gene>
    <name evidence="1" type="ORF">D805_0295</name>
</gene>
<dbReference type="HOGENOM" id="CLU_3325100_0_0_11"/>
<dbReference type="PATRIC" id="fig|1254439.12.peg.293"/>
<reference evidence="1 2" key="1">
    <citation type="journal article" date="2013" name="Genome Announc.">
        <title>Complete Genome Sequence of the Probiotic Bifidobacterium thermophilum Strain RBL67.</title>
        <authorList>
            <person name="Jans C."/>
            <person name="Lacroix C."/>
            <person name="Follador R."/>
            <person name="Stevens M.J."/>
        </authorList>
    </citation>
    <scope>NUCLEOTIDE SEQUENCE [LARGE SCALE GENOMIC DNA]</scope>
    <source>
        <strain evidence="1 2">RBL67</strain>
    </source>
</reference>
<organism evidence="1 2">
    <name type="scientific">Bifidobacterium thermophilum RBL67</name>
    <dbReference type="NCBI Taxonomy" id="1254439"/>
    <lineage>
        <taxon>Bacteria</taxon>
        <taxon>Bacillati</taxon>
        <taxon>Actinomycetota</taxon>
        <taxon>Actinomycetes</taxon>
        <taxon>Bifidobacteriales</taxon>
        <taxon>Bifidobacteriaceae</taxon>
        <taxon>Bifidobacterium</taxon>
    </lineage>
</organism>
<accession>M4RPV3</accession>
<dbReference type="KEGG" id="btp:D805_0295"/>
<evidence type="ECO:0000313" key="1">
    <source>
        <dbReference type="EMBL" id="AGH40562.1"/>
    </source>
</evidence>
<keyword evidence="2" id="KW-1185">Reference proteome</keyword>
<dbReference type="AlphaFoldDB" id="M4RPV3"/>
<protein>
    <submittedName>
        <fullName evidence="1">Uncharacterized protein</fullName>
    </submittedName>
</protein>